<evidence type="ECO:0000313" key="8">
    <source>
        <dbReference type="EMBL" id="PSN69045.1"/>
    </source>
</evidence>
<evidence type="ECO:0000256" key="1">
    <source>
        <dbReference type="ARBA" id="ARBA00022527"/>
    </source>
</evidence>
<dbReference type="EMBL" id="KZ678133">
    <property type="protein sequence ID" value="PSN69045.1"/>
    <property type="molecule type" value="Genomic_DNA"/>
</dbReference>
<keyword evidence="9" id="KW-1185">Reference proteome</keyword>
<feature type="compositionally biased region" description="Basic and acidic residues" evidence="6">
    <location>
        <begin position="371"/>
        <end position="397"/>
    </location>
</feature>
<dbReference type="AlphaFoldDB" id="A0A2T2NUD8"/>
<dbReference type="Proteomes" id="UP000240883">
    <property type="component" value="Unassembled WGS sequence"/>
</dbReference>
<evidence type="ECO:0000256" key="6">
    <source>
        <dbReference type="SAM" id="MobiDB-lite"/>
    </source>
</evidence>
<dbReference type="Gene3D" id="1.10.510.10">
    <property type="entry name" value="Transferase(Phosphotransferase) domain 1"/>
    <property type="match status" value="1"/>
</dbReference>
<evidence type="ECO:0000259" key="7">
    <source>
        <dbReference type="PROSITE" id="PS50011"/>
    </source>
</evidence>
<evidence type="ECO:0000256" key="2">
    <source>
        <dbReference type="ARBA" id="ARBA00022679"/>
    </source>
</evidence>
<dbReference type="GO" id="GO:0043484">
    <property type="term" value="P:regulation of RNA splicing"/>
    <property type="evidence" value="ECO:0007669"/>
    <property type="project" value="TreeGrafter"/>
</dbReference>
<proteinExistence type="predicted"/>
<dbReference type="GO" id="GO:0005634">
    <property type="term" value="C:nucleus"/>
    <property type="evidence" value="ECO:0007669"/>
    <property type="project" value="TreeGrafter"/>
</dbReference>
<keyword evidence="5" id="KW-0067">ATP-binding</keyword>
<dbReference type="Pfam" id="PF00069">
    <property type="entry name" value="Pkinase"/>
    <property type="match status" value="1"/>
</dbReference>
<keyword evidence="4 8" id="KW-0418">Kinase</keyword>
<dbReference type="SMART" id="SM00220">
    <property type="entry name" value="S_TKc"/>
    <property type="match status" value="1"/>
</dbReference>
<feature type="region of interest" description="Disordered" evidence="6">
    <location>
        <begin position="352"/>
        <end position="431"/>
    </location>
</feature>
<dbReference type="PROSITE" id="PS50011">
    <property type="entry name" value="PROTEIN_KINASE_DOM"/>
    <property type="match status" value="1"/>
</dbReference>
<gene>
    <name evidence="8" type="ORF">BS50DRAFT_632861</name>
</gene>
<dbReference type="PANTHER" id="PTHR45646:SF11">
    <property type="entry name" value="SERINE_THREONINE-PROTEIN KINASE DOA"/>
    <property type="match status" value="1"/>
</dbReference>
<reference evidence="8 9" key="1">
    <citation type="journal article" date="2018" name="Front. Microbiol.">
        <title>Genome-Wide Analysis of Corynespora cassiicola Leaf Fall Disease Putative Effectors.</title>
        <authorList>
            <person name="Lopez D."/>
            <person name="Ribeiro S."/>
            <person name="Label P."/>
            <person name="Fumanal B."/>
            <person name="Venisse J.S."/>
            <person name="Kohler A."/>
            <person name="de Oliveira R.R."/>
            <person name="Labutti K."/>
            <person name="Lipzen A."/>
            <person name="Lail K."/>
            <person name="Bauer D."/>
            <person name="Ohm R.A."/>
            <person name="Barry K.W."/>
            <person name="Spatafora J."/>
            <person name="Grigoriev I.V."/>
            <person name="Martin F.M."/>
            <person name="Pujade-Renaud V."/>
        </authorList>
    </citation>
    <scope>NUCLEOTIDE SEQUENCE [LARGE SCALE GENOMIC DNA]</scope>
    <source>
        <strain evidence="8 9">Philippines</strain>
    </source>
</reference>
<protein>
    <submittedName>
        <fullName evidence="8">Kinase-like protein</fullName>
    </submittedName>
</protein>
<evidence type="ECO:0000256" key="3">
    <source>
        <dbReference type="ARBA" id="ARBA00022741"/>
    </source>
</evidence>
<dbReference type="GO" id="GO:0005524">
    <property type="term" value="F:ATP binding"/>
    <property type="evidence" value="ECO:0007669"/>
    <property type="project" value="UniProtKB-KW"/>
</dbReference>
<dbReference type="InterPro" id="IPR051175">
    <property type="entry name" value="CLK_kinases"/>
</dbReference>
<dbReference type="Gene3D" id="3.30.200.20">
    <property type="entry name" value="Phosphorylase Kinase, domain 1"/>
    <property type="match status" value="1"/>
</dbReference>
<keyword evidence="2" id="KW-0808">Transferase</keyword>
<dbReference type="OrthoDB" id="5979581at2759"/>
<keyword evidence="3" id="KW-0547">Nucleotide-binding</keyword>
<dbReference type="GO" id="GO:0004674">
    <property type="term" value="F:protein serine/threonine kinase activity"/>
    <property type="evidence" value="ECO:0007669"/>
    <property type="project" value="UniProtKB-KW"/>
</dbReference>
<dbReference type="InterPro" id="IPR000719">
    <property type="entry name" value="Prot_kinase_dom"/>
</dbReference>
<dbReference type="STRING" id="1448308.A0A2T2NUD8"/>
<keyword evidence="1" id="KW-0723">Serine/threonine-protein kinase</keyword>
<feature type="compositionally biased region" description="Basic and acidic residues" evidence="6">
    <location>
        <begin position="422"/>
        <end position="431"/>
    </location>
</feature>
<name>A0A2T2NUD8_CORCC</name>
<accession>A0A2T2NUD8</accession>
<dbReference type="InterPro" id="IPR011009">
    <property type="entry name" value="Kinase-like_dom_sf"/>
</dbReference>
<dbReference type="SUPFAM" id="SSF56112">
    <property type="entry name" value="Protein kinase-like (PK-like)"/>
    <property type="match status" value="1"/>
</dbReference>
<feature type="domain" description="Protein kinase" evidence="7">
    <location>
        <begin position="39"/>
        <end position="466"/>
    </location>
</feature>
<evidence type="ECO:0000256" key="4">
    <source>
        <dbReference type="ARBA" id="ARBA00022777"/>
    </source>
</evidence>
<sequence length="468" mass="53298">MGIDPFEYEEDFPAEQLSIYEDGGVCPVYIGDEFKNGRYKIINKLGWGQLATVWAALDTHQDIDVAIKVMAAKISEDNEELRILQSIQQNATQHPGRKHLPQLLDHFYEESRGNRHLFIVTELLGPPVMGITHMLPRYCFSLARARHIIKQLLLAVDCLHSIGIAHGDIYRENILFRRPPSWKLLDFSEVCQYELTRTDGAPIQEGLPRHIVDRIQFEAYLDHEDVKALDQIQLIDFSSSFFASTPPQSIHTPFQFSPPEKIFGKPLSKSVDIWNIGCMTFYLVTCSFPFEAMFYEDEVIPQIQRNLGESATQWVSAALDEAKRNGRTFKHMEDDGETKPIIEHLSECYFDRYDPNRQSDNEDSPSQSSDEDTRPQSDDEDSPCHSNDESSPHKSDGESPPPQSNDKNLPAQSSDGNSPPRINEEAEQRAVEEKELAALGHFIKRALTVDPLKRPTIGELLAEEWINM</sequence>
<feature type="compositionally biased region" description="Polar residues" evidence="6">
    <location>
        <begin position="404"/>
        <end position="417"/>
    </location>
</feature>
<organism evidence="8 9">
    <name type="scientific">Corynespora cassiicola Philippines</name>
    <dbReference type="NCBI Taxonomy" id="1448308"/>
    <lineage>
        <taxon>Eukaryota</taxon>
        <taxon>Fungi</taxon>
        <taxon>Dikarya</taxon>
        <taxon>Ascomycota</taxon>
        <taxon>Pezizomycotina</taxon>
        <taxon>Dothideomycetes</taxon>
        <taxon>Pleosporomycetidae</taxon>
        <taxon>Pleosporales</taxon>
        <taxon>Corynesporascaceae</taxon>
        <taxon>Corynespora</taxon>
    </lineage>
</organism>
<dbReference type="PANTHER" id="PTHR45646">
    <property type="entry name" value="SERINE/THREONINE-PROTEIN KINASE DOA-RELATED"/>
    <property type="match status" value="1"/>
</dbReference>
<evidence type="ECO:0000313" key="9">
    <source>
        <dbReference type="Proteomes" id="UP000240883"/>
    </source>
</evidence>
<evidence type="ECO:0000256" key="5">
    <source>
        <dbReference type="ARBA" id="ARBA00022840"/>
    </source>
</evidence>